<dbReference type="PANTHER" id="PTHR43390">
    <property type="entry name" value="SIGNAL PEPTIDASE I"/>
    <property type="match status" value="1"/>
</dbReference>
<dbReference type="PANTHER" id="PTHR43390:SF1">
    <property type="entry name" value="CHLOROPLAST PROCESSING PEPTIDASE"/>
    <property type="match status" value="1"/>
</dbReference>
<reference evidence="7 8" key="1">
    <citation type="submission" date="2015-11" db="EMBL/GenBank/DDBJ databases">
        <title>Description and complete genome sequence of a novel strain predominating in hypersaline microbial mats and representing a new family of the Bacteriodetes phylum.</title>
        <authorList>
            <person name="Spring S."/>
            <person name="Bunk B."/>
            <person name="Sproer C."/>
            <person name="Klenk H.-P."/>
        </authorList>
    </citation>
    <scope>NUCLEOTIDE SEQUENCE [LARGE SCALE GENOMIC DNA]</scope>
    <source>
        <strain evidence="7 8">L21-Spi-D4</strain>
    </source>
</reference>
<dbReference type="STRING" id="1307839.L21SP5_03489"/>
<keyword evidence="5" id="KW-0812">Transmembrane</keyword>
<dbReference type="EMBL" id="CP013118">
    <property type="protein sequence ID" value="ALO17100.1"/>
    <property type="molecule type" value="Genomic_DNA"/>
</dbReference>
<keyword evidence="7" id="KW-0378">Hydrolase</keyword>
<keyword evidence="5" id="KW-0472">Membrane</keyword>
<organism evidence="7 8">
    <name type="scientific">Salinivirga cyanobacteriivorans</name>
    <dbReference type="NCBI Taxonomy" id="1307839"/>
    <lineage>
        <taxon>Bacteria</taxon>
        <taxon>Pseudomonadati</taxon>
        <taxon>Bacteroidota</taxon>
        <taxon>Bacteroidia</taxon>
        <taxon>Bacteroidales</taxon>
        <taxon>Salinivirgaceae</taxon>
        <taxon>Salinivirga</taxon>
    </lineage>
</organism>
<dbReference type="GO" id="GO:0016020">
    <property type="term" value="C:membrane"/>
    <property type="evidence" value="ECO:0007669"/>
    <property type="project" value="InterPro"/>
</dbReference>
<dbReference type="OrthoDB" id="9802919at2"/>
<dbReference type="GO" id="GO:0006465">
    <property type="term" value="P:signal peptide processing"/>
    <property type="evidence" value="ECO:0007669"/>
    <property type="project" value="InterPro"/>
</dbReference>
<name>A0A0S2I575_9BACT</name>
<evidence type="ECO:0000256" key="1">
    <source>
        <dbReference type="ARBA" id="ARBA00009370"/>
    </source>
</evidence>
<dbReference type="GO" id="GO:0004252">
    <property type="term" value="F:serine-type endopeptidase activity"/>
    <property type="evidence" value="ECO:0007669"/>
    <property type="project" value="InterPro"/>
</dbReference>
<gene>
    <name evidence="7" type="primary">lepB</name>
    <name evidence="7" type="ORF">L21SP5_03489</name>
</gene>
<dbReference type="PRINTS" id="PR00727">
    <property type="entry name" value="LEADERPTASE"/>
</dbReference>
<dbReference type="PATRIC" id="fig|1307839.3.peg.3744"/>
<feature type="transmembrane region" description="Helical" evidence="5">
    <location>
        <begin position="63"/>
        <end position="84"/>
    </location>
</feature>
<sequence>MKKFWKNKWFKFSIAAIAYVLWVIWLDSYFWLLGLPVIYDIYISKKVHWAFWKQKGVKKQKKIIEWVDALIFAVIAASFIRMFFIEAFTIPTSSMEKTMRVGDYLFVSKFHYGPRKPMTPLSFPFVHHTMPLSSKTKSYLDWVQWDYERMPGLQEVERNDIVVFNFPEGDTVIVEHQNQSYYQILRSEANAMMRTDRTKGIIKHYSFYEDRARDLIHDNFTIHVRPVDKRENYIKRCVAMPGDDIKIVNGQMYVNGQEQKHFEDMQYKYYIYTNGERINPKILQNMDVSNEDMQVSQLNPGKYILPLTNAMVNKLRNFQIVDSVVRVVHNGDGSDYIFPHDPTYPWTEDNFGPLHIPSEGQTINLTLKELPKYERIIDLYEGNDLSVKDSTIYINGEPAKSYTFKQNYYWMMGDSRHNSQDSRYWGFVPEDHIVGKPLFIWLSIDKDESLLQKIRWDRLFTLI</sequence>
<dbReference type="Gene3D" id="2.10.109.10">
    <property type="entry name" value="Umud Fragment, subunit A"/>
    <property type="match status" value="2"/>
</dbReference>
<dbReference type="RefSeq" id="WP_057954422.1">
    <property type="nucleotide sequence ID" value="NZ_CP013118.1"/>
</dbReference>
<evidence type="ECO:0000256" key="2">
    <source>
        <dbReference type="ARBA" id="ARBA00019232"/>
    </source>
</evidence>
<dbReference type="Pfam" id="PF10502">
    <property type="entry name" value="Peptidase_S26"/>
    <property type="match status" value="2"/>
</dbReference>
<evidence type="ECO:0000256" key="3">
    <source>
        <dbReference type="ARBA" id="ARBA00029906"/>
    </source>
</evidence>
<keyword evidence="8" id="KW-1185">Reference proteome</keyword>
<evidence type="ECO:0000313" key="7">
    <source>
        <dbReference type="EMBL" id="ALO17100.1"/>
    </source>
</evidence>
<evidence type="ECO:0000259" key="6">
    <source>
        <dbReference type="Pfam" id="PF10502"/>
    </source>
</evidence>
<feature type="domain" description="Peptidase S26" evidence="6">
    <location>
        <begin position="405"/>
        <end position="441"/>
    </location>
</feature>
<dbReference type="InterPro" id="IPR000223">
    <property type="entry name" value="Pept_S26A_signal_pept_1"/>
</dbReference>
<dbReference type="InterPro" id="IPR036286">
    <property type="entry name" value="LexA/Signal_pep-like_sf"/>
</dbReference>
<dbReference type="AlphaFoldDB" id="A0A0S2I575"/>
<dbReference type="Proteomes" id="UP000064893">
    <property type="component" value="Chromosome"/>
</dbReference>
<feature type="active site" evidence="4">
    <location>
        <position position="235"/>
    </location>
</feature>
<dbReference type="InterPro" id="IPR019533">
    <property type="entry name" value="Peptidase_S26"/>
</dbReference>
<feature type="domain" description="Peptidase S26" evidence="6">
    <location>
        <begin position="63"/>
        <end position="284"/>
    </location>
</feature>
<accession>A0A0S2I575</accession>
<dbReference type="SUPFAM" id="SSF51306">
    <property type="entry name" value="LexA/Signal peptidase"/>
    <property type="match status" value="1"/>
</dbReference>
<keyword evidence="5" id="KW-1133">Transmembrane helix</keyword>
<proteinExistence type="inferred from homology"/>
<evidence type="ECO:0000256" key="4">
    <source>
        <dbReference type="PIRSR" id="PIRSR600223-1"/>
    </source>
</evidence>
<dbReference type="CDD" id="cd06530">
    <property type="entry name" value="S26_SPase_I"/>
    <property type="match status" value="2"/>
</dbReference>
<feature type="transmembrane region" description="Helical" evidence="5">
    <location>
        <begin position="12"/>
        <end position="42"/>
    </location>
</feature>
<evidence type="ECO:0000256" key="5">
    <source>
        <dbReference type="SAM" id="Phobius"/>
    </source>
</evidence>
<comment type="similarity">
    <text evidence="1">Belongs to the peptidase S26 family.</text>
</comment>
<evidence type="ECO:0000313" key="8">
    <source>
        <dbReference type="Proteomes" id="UP000064893"/>
    </source>
</evidence>
<feature type="active site" evidence="4">
    <location>
        <position position="94"/>
    </location>
</feature>
<protein>
    <recommendedName>
        <fullName evidence="2">Signal peptidase I</fullName>
    </recommendedName>
    <alternativeName>
        <fullName evidence="3">Leader peptidase I</fullName>
    </alternativeName>
</protein>
<dbReference type="KEGG" id="blq:L21SP5_03489"/>